<accession>A0AAW2HJN9</accession>
<organism evidence="1">
    <name type="scientific">Menopon gallinae</name>
    <name type="common">poultry shaft louse</name>
    <dbReference type="NCBI Taxonomy" id="328185"/>
    <lineage>
        <taxon>Eukaryota</taxon>
        <taxon>Metazoa</taxon>
        <taxon>Ecdysozoa</taxon>
        <taxon>Arthropoda</taxon>
        <taxon>Hexapoda</taxon>
        <taxon>Insecta</taxon>
        <taxon>Pterygota</taxon>
        <taxon>Neoptera</taxon>
        <taxon>Paraneoptera</taxon>
        <taxon>Psocodea</taxon>
        <taxon>Troctomorpha</taxon>
        <taxon>Phthiraptera</taxon>
        <taxon>Amblycera</taxon>
        <taxon>Menoponidae</taxon>
        <taxon>Menopon</taxon>
    </lineage>
</organism>
<evidence type="ECO:0000313" key="1">
    <source>
        <dbReference type="EMBL" id="KAL0269767.1"/>
    </source>
</evidence>
<protein>
    <submittedName>
        <fullName evidence="1">Uncharacterized protein</fullName>
    </submittedName>
</protein>
<sequence length="73" mass="8492">MEIPGLRWKSIKCLHEIMHSVMDINILFGYVTSQAESYLAGVYCSRTRRDSGCLFVEIFNHLYFLHPGLQILE</sequence>
<dbReference type="AlphaFoldDB" id="A0AAW2HJN9"/>
<reference evidence="1" key="1">
    <citation type="journal article" date="2024" name="Gigascience">
        <title>Chromosome-level genome of the poultry shaft louse Menopon gallinae provides insight into the host-switching and adaptive evolution of parasitic lice.</title>
        <authorList>
            <person name="Xu Y."/>
            <person name="Ma L."/>
            <person name="Liu S."/>
            <person name="Liang Y."/>
            <person name="Liu Q."/>
            <person name="He Z."/>
            <person name="Tian L."/>
            <person name="Duan Y."/>
            <person name="Cai W."/>
            <person name="Li H."/>
            <person name="Song F."/>
        </authorList>
    </citation>
    <scope>NUCLEOTIDE SEQUENCE</scope>
    <source>
        <strain evidence="1">Cailab_2023a</strain>
    </source>
</reference>
<proteinExistence type="predicted"/>
<name>A0AAW2HJN9_9NEOP</name>
<comment type="caution">
    <text evidence="1">The sequence shown here is derived from an EMBL/GenBank/DDBJ whole genome shotgun (WGS) entry which is preliminary data.</text>
</comment>
<gene>
    <name evidence="1" type="ORF">PYX00_007391</name>
</gene>
<dbReference type="EMBL" id="JARGDH010000004">
    <property type="protein sequence ID" value="KAL0269767.1"/>
    <property type="molecule type" value="Genomic_DNA"/>
</dbReference>